<evidence type="ECO:0000256" key="4">
    <source>
        <dbReference type="HAMAP-Rule" id="MF_00063"/>
    </source>
</evidence>
<feature type="domain" description="Phosphoadenosine phosphosulphate reductase" evidence="5">
    <location>
        <begin position="23"/>
        <end position="189"/>
    </location>
</feature>
<dbReference type="EMBL" id="JACIGK010000013">
    <property type="protein sequence ID" value="MBB4266417.1"/>
    <property type="molecule type" value="Genomic_DNA"/>
</dbReference>
<evidence type="ECO:0000313" key="7">
    <source>
        <dbReference type="Proteomes" id="UP000554286"/>
    </source>
</evidence>
<feature type="binding site" evidence="4">
    <location>
        <position position="188"/>
    </location>
    <ligand>
        <name>[4Fe-4S] cluster</name>
        <dbReference type="ChEBI" id="CHEBI:49883"/>
    </ligand>
</feature>
<dbReference type="PANTHER" id="PTHR46509:SF1">
    <property type="entry name" value="PHOSPHOADENOSINE PHOSPHOSULFATE REDUCTASE"/>
    <property type="match status" value="1"/>
</dbReference>
<dbReference type="GO" id="GO:0070814">
    <property type="term" value="P:hydrogen sulfide biosynthetic process"/>
    <property type="evidence" value="ECO:0007669"/>
    <property type="project" value="UniProtKB-UniRule"/>
</dbReference>
<dbReference type="InterPro" id="IPR004511">
    <property type="entry name" value="PAPS/APS_Rdtase"/>
</dbReference>
<evidence type="ECO:0000256" key="1">
    <source>
        <dbReference type="ARBA" id="ARBA00009732"/>
    </source>
</evidence>
<keyword evidence="7" id="KW-1185">Reference proteome</keyword>
<dbReference type="PANTHER" id="PTHR46509">
    <property type="entry name" value="PHOSPHOADENOSINE PHOSPHOSULFATE REDUCTASE"/>
    <property type="match status" value="1"/>
</dbReference>
<comment type="subcellular location">
    <subcellularLocation>
        <location evidence="4">Cytoplasm</location>
    </subcellularLocation>
</comment>
<dbReference type="GO" id="GO:0043866">
    <property type="term" value="F:adenylyl-sulfate reductase (thioredoxin) activity"/>
    <property type="evidence" value="ECO:0007669"/>
    <property type="project" value="UniProtKB-EC"/>
</dbReference>
<feature type="binding site" evidence="4">
    <location>
        <position position="104"/>
    </location>
    <ligand>
        <name>[4Fe-4S] cluster</name>
        <dbReference type="ChEBI" id="CHEBI:49883"/>
    </ligand>
</feature>
<comment type="caution">
    <text evidence="6">The sequence shown here is derived from an EMBL/GenBank/DDBJ whole genome shotgun (WGS) entry which is preliminary data.</text>
</comment>
<dbReference type="GO" id="GO:0004604">
    <property type="term" value="F:phosphoadenylyl-sulfate reductase (thioredoxin) activity"/>
    <property type="evidence" value="ECO:0007669"/>
    <property type="project" value="UniProtKB-UniRule"/>
</dbReference>
<comment type="function">
    <text evidence="4">Catalyzes the formation of sulfite from adenosine 5'-phosphosulfate (APS) using thioredoxin as an electron donor.</text>
</comment>
<feature type="binding site" evidence="4">
    <location>
        <position position="105"/>
    </location>
    <ligand>
        <name>[4Fe-4S] cluster</name>
        <dbReference type="ChEBI" id="CHEBI:49883"/>
    </ligand>
</feature>
<dbReference type="NCBIfam" id="TIGR00434">
    <property type="entry name" value="cysH"/>
    <property type="match status" value="1"/>
</dbReference>
<comment type="catalytic activity">
    <reaction evidence="4">
        <text>[thioredoxin]-disulfide + sulfite + AMP + 2 H(+) = adenosine 5'-phosphosulfate + [thioredoxin]-dithiol</text>
        <dbReference type="Rhea" id="RHEA:21976"/>
        <dbReference type="Rhea" id="RHEA-COMP:10698"/>
        <dbReference type="Rhea" id="RHEA-COMP:10700"/>
        <dbReference type="ChEBI" id="CHEBI:15378"/>
        <dbReference type="ChEBI" id="CHEBI:17359"/>
        <dbReference type="ChEBI" id="CHEBI:29950"/>
        <dbReference type="ChEBI" id="CHEBI:50058"/>
        <dbReference type="ChEBI" id="CHEBI:58243"/>
        <dbReference type="ChEBI" id="CHEBI:456215"/>
        <dbReference type="EC" id="1.8.4.10"/>
    </reaction>
</comment>
<dbReference type="NCBIfam" id="NF002537">
    <property type="entry name" value="PRK02090.1"/>
    <property type="match status" value="1"/>
</dbReference>
<accession>A0A7W6WAE7</accession>
<evidence type="ECO:0000256" key="3">
    <source>
        <dbReference type="ARBA" id="ARBA00024327"/>
    </source>
</evidence>
<keyword evidence="4" id="KW-0408">Iron</keyword>
<dbReference type="Gene3D" id="3.40.50.620">
    <property type="entry name" value="HUPs"/>
    <property type="match status" value="1"/>
</dbReference>
<dbReference type="RefSeq" id="WP_221238406.1">
    <property type="nucleotide sequence ID" value="NZ_JACIGK010000013.1"/>
</dbReference>
<dbReference type="Pfam" id="PF01507">
    <property type="entry name" value="PAPS_reduct"/>
    <property type="match status" value="1"/>
</dbReference>
<comment type="cofactor">
    <cofactor evidence="4">
        <name>[4Fe-4S] cluster</name>
        <dbReference type="ChEBI" id="CHEBI:49883"/>
    </cofactor>
    <text evidence="4">Binds 1 [4Fe-4S] cluster per subunit.</text>
</comment>
<protein>
    <recommendedName>
        <fullName evidence="4">Adenosine 5'-phosphosulfate reductase</fullName>
        <shortName evidence="4">APS reductase</shortName>
        <ecNumber evidence="4">1.8.4.10</ecNumber>
    </recommendedName>
    <alternativeName>
        <fullName evidence="4">5'-adenylylsulfate reductase</fullName>
    </alternativeName>
    <alternativeName>
        <fullName evidence="4">Thioredoxin-dependent 5'-adenylylsulfate reductase</fullName>
    </alternativeName>
</protein>
<dbReference type="GO" id="GO:0005737">
    <property type="term" value="C:cytoplasm"/>
    <property type="evidence" value="ECO:0007669"/>
    <property type="project" value="UniProtKB-SubCell"/>
</dbReference>
<dbReference type="EC" id="1.8.4.10" evidence="4"/>
<evidence type="ECO:0000313" key="6">
    <source>
        <dbReference type="EMBL" id="MBB4266417.1"/>
    </source>
</evidence>
<keyword evidence="4" id="KW-0411">Iron-sulfur</keyword>
<dbReference type="GO" id="GO:0046872">
    <property type="term" value="F:metal ion binding"/>
    <property type="evidence" value="ECO:0007669"/>
    <property type="project" value="UniProtKB-KW"/>
</dbReference>
<reference evidence="6 7" key="1">
    <citation type="submission" date="2020-08" db="EMBL/GenBank/DDBJ databases">
        <title>Genome sequencing of Purple Non-Sulfur Bacteria from various extreme environments.</title>
        <authorList>
            <person name="Mayer M."/>
        </authorList>
    </citation>
    <scope>NUCLEOTIDE SEQUENCE [LARGE SCALE GENOMIC DNA]</scope>
    <source>
        <strain evidence="6 7">JA131</strain>
    </source>
</reference>
<keyword evidence="2 4" id="KW-0560">Oxidoreductase</keyword>
<sequence>MAESLSAPALLEHALRRWFPGEIAVVSSFGTESAVMLHMVAQVNPATPILFLDTGKLFGETLRYRDQLVDHLGLRDVRALRPDPDDLAEADADGALWARGPDACCHHRKVVPLERGLTGFAAWINGRKRHHGGLRQGLSSVEVVDGRVKLNPLAGWGRAEIERYFEAHALPRHPLEADGFASVGCMPCSDRVAPGEDARAGRWRGREKTECGIHRAPHNLRREAAGQSLG</sequence>
<dbReference type="InterPro" id="IPR002500">
    <property type="entry name" value="PAPS_reduct_dom"/>
</dbReference>
<dbReference type="GO" id="GO:0019379">
    <property type="term" value="P:sulfate assimilation, phosphoadenylyl sulfate reduction by phosphoadenylyl-sulfate reductase (thioredoxin)"/>
    <property type="evidence" value="ECO:0007669"/>
    <property type="project" value="UniProtKB-UniRule"/>
</dbReference>
<dbReference type="HAMAP" id="MF_00063">
    <property type="entry name" value="CysH"/>
    <property type="match status" value="1"/>
</dbReference>
<evidence type="ECO:0000256" key="2">
    <source>
        <dbReference type="ARBA" id="ARBA00023002"/>
    </source>
</evidence>
<dbReference type="AlphaFoldDB" id="A0A7W6WAE7"/>
<gene>
    <name evidence="4" type="primary">cysH</name>
    <name evidence="6" type="ORF">GGD89_002048</name>
</gene>
<dbReference type="GO" id="GO:0051539">
    <property type="term" value="F:4 iron, 4 sulfur cluster binding"/>
    <property type="evidence" value="ECO:0007669"/>
    <property type="project" value="UniProtKB-UniRule"/>
</dbReference>
<evidence type="ECO:0000259" key="5">
    <source>
        <dbReference type="Pfam" id="PF01507"/>
    </source>
</evidence>
<keyword evidence="4" id="KW-0963">Cytoplasm</keyword>
<feature type="binding site" evidence="4">
    <location>
        <position position="185"/>
    </location>
    <ligand>
        <name>[4Fe-4S] cluster</name>
        <dbReference type="ChEBI" id="CHEBI:49883"/>
    </ligand>
</feature>
<keyword evidence="4" id="KW-0479">Metal-binding</keyword>
<dbReference type="InterPro" id="IPR014729">
    <property type="entry name" value="Rossmann-like_a/b/a_fold"/>
</dbReference>
<organism evidence="6 7">
    <name type="scientific">Roseospira visakhapatnamensis</name>
    <dbReference type="NCBI Taxonomy" id="390880"/>
    <lineage>
        <taxon>Bacteria</taxon>
        <taxon>Pseudomonadati</taxon>
        <taxon>Pseudomonadota</taxon>
        <taxon>Alphaproteobacteria</taxon>
        <taxon>Rhodospirillales</taxon>
        <taxon>Rhodospirillaceae</taxon>
        <taxon>Roseospira</taxon>
    </lineage>
</organism>
<dbReference type="Proteomes" id="UP000554286">
    <property type="component" value="Unassembled WGS sequence"/>
</dbReference>
<feature type="active site" description="Nucleophile; cysteine thiosulfonate intermediate" evidence="4">
    <location>
        <position position="211"/>
    </location>
</feature>
<comment type="similarity">
    <text evidence="1 4">Belongs to the PAPS reductase family. CysH subfamily.</text>
</comment>
<name>A0A7W6WAE7_9PROT</name>
<comment type="pathway">
    <text evidence="3 4">Sulfur metabolism; hydrogen sulfide biosynthesis; sulfite from sulfate.</text>
</comment>
<proteinExistence type="inferred from homology"/>
<dbReference type="PIRSF" id="PIRSF000857">
    <property type="entry name" value="PAPS_reductase"/>
    <property type="match status" value="1"/>
</dbReference>
<dbReference type="SUPFAM" id="SSF52402">
    <property type="entry name" value="Adenine nucleotide alpha hydrolases-like"/>
    <property type="match status" value="1"/>
</dbReference>